<dbReference type="Pfam" id="PF00072">
    <property type="entry name" value="Response_reg"/>
    <property type="match status" value="1"/>
</dbReference>
<organism evidence="5 6">
    <name type="scientific">Steroidobacter flavus</name>
    <dbReference type="NCBI Taxonomy" id="1842136"/>
    <lineage>
        <taxon>Bacteria</taxon>
        <taxon>Pseudomonadati</taxon>
        <taxon>Pseudomonadota</taxon>
        <taxon>Gammaproteobacteria</taxon>
        <taxon>Steroidobacterales</taxon>
        <taxon>Steroidobacteraceae</taxon>
        <taxon>Steroidobacter</taxon>
    </lineage>
</organism>
<dbReference type="SMART" id="SM00052">
    <property type="entry name" value="EAL"/>
    <property type="match status" value="1"/>
</dbReference>
<dbReference type="PANTHER" id="PTHR44757">
    <property type="entry name" value="DIGUANYLATE CYCLASE DGCP"/>
    <property type="match status" value="1"/>
</dbReference>
<dbReference type="InterPro" id="IPR052155">
    <property type="entry name" value="Biofilm_reg_signaling"/>
</dbReference>
<dbReference type="SMART" id="SM00448">
    <property type="entry name" value="REC"/>
    <property type="match status" value="1"/>
</dbReference>
<keyword evidence="6" id="KW-1185">Reference proteome</keyword>
<protein>
    <submittedName>
        <fullName evidence="5">Bifunctional diguanylate cyclase/phosphodiesterase</fullName>
    </submittedName>
</protein>
<dbReference type="InterPro" id="IPR043128">
    <property type="entry name" value="Rev_trsase/Diguanyl_cyclase"/>
</dbReference>
<proteinExistence type="predicted"/>
<dbReference type="Gene3D" id="3.40.50.2300">
    <property type="match status" value="1"/>
</dbReference>
<comment type="caution">
    <text evidence="5">The sequence shown here is derived from an EMBL/GenBank/DDBJ whole genome shotgun (WGS) entry which is preliminary data.</text>
</comment>
<dbReference type="Proteomes" id="UP001595904">
    <property type="component" value="Unassembled WGS sequence"/>
</dbReference>
<dbReference type="Gene3D" id="3.30.70.270">
    <property type="match status" value="1"/>
</dbReference>
<evidence type="ECO:0000259" key="2">
    <source>
        <dbReference type="PROSITE" id="PS50110"/>
    </source>
</evidence>
<dbReference type="PROSITE" id="PS50110">
    <property type="entry name" value="RESPONSE_REGULATORY"/>
    <property type="match status" value="1"/>
</dbReference>
<keyword evidence="1" id="KW-0597">Phosphoprotein</keyword>
<dbReference type="SUPFAM" id="SSF141868">
    <property type="entry name" value="EAL domain-like"/>
    <property type="match status" value="1"/>
</dbReference>
<feature type="domain" description="EAL" evidence="3">
    <location>
        <begin position="323"/>
        <end position="576"/>
    </location>
</feature>
<reference evidence="6" key="1">
    <citation type="journal article" date="2019" name="Int. J. Syst. Evol. Microbiol.">
        <title>The Global Catalogue of Microorganisms (GCM) 10K type strain sequencing project: providing services to taxonomists for standard genome sequencing and annotation.</title>
        <authorList>
            <consortium name="The Broad Institute Genomics Platform"/>
            <consortium name="The Broad Institute Genome Sequencing Center for Infectious Disease"/>
            <person name="Wu L."/>
            <person name="Ma J."/>
        </authorList>
    </citation>
    <scope>NUCLEOTIDE SEQUENCE [LARGE SCALE GENOMIC DNA]</scope>
    <source>
        <strain evidence="6">CGMCC 1.10759</strain>
    </source>
</reference>
<evidence type="ECO:0000259" key="3">
    <source>
        <dbReference type="PROSITE" id="PS50883"/>
    </source>
</evidence>
<dbReference type="InterPro" id="IPR000160">
    <property type="entry name" value="GGDEF_dom"/>
</dbReference>
<dbReference type="SMART" id="SM00267">
    <property type="entry name" value="GGDEF"/>
    <property type="match status" value="1"/>
</dbReference>
<dbReference type="Gene3D" id="3.20.20.450">
    <property type="entry name" value="EAL domain"/>
    <property type="match status" value="1"/>
</dbReference>
<gene>
    <name evidence="5" type="ORF">ACFPN2_23580</name>
</gene>
<dbReference type="PROSITE" id="PS50887">
    <property type="entry name" value="GGDEF"/>
    <property type="match status" value="1"/>
</dbReference>
<dbReference type="Pfam" id="PF00990">
    <property type="entry name" value="GGDEF"/>
    <property type="match status" value="1"/>
</dbReference>
<dbReference type="EMBL" id="JBHSDU010000014">
    <property type="protein sequence ID" value="MFC4312082.1"/>
    <property type="molecule type" value="Genomic_DNA"/>
</dbReference>
<feature type="domain" description="GGDEF" evidence="4">
    <location>
        <begin position="176"/>
        <end position="314"/>
    </location>
</feature>
<dbReference type="InterPro" id="IPR001633">
    <property type="entry name" value="EAL_dom"/>
</dbReference>
<sequence length="590" mass="64242">MSIADRHPGLAIIADDESTGLVLLEESIAQVGLDALAFDNGADALAAALNNPVAIVLLDVDMPGLNGYEVCRRLRADARFATTPIVMVTGHEDSDAITLAFEAGATDFVSKPVNWALLPRRLEYILRNAAGARALIASTEHIERLAYYDTLTGLPNRQRCMETAATMFDAAQQAGENAAVVYIDLNSLKRVNDSFGHAMGDAVLRAFADRLVRTVKEFSIEPERVLISRLGGDEFVVVLRQAAAREVAMTIARQCAEAFKLAITHDALEFYSSPNIGVAVYPDDGADVATVFKHADTAMYHAKATSGAVASYAPAMSARMRDWLELEGRLRKAVHNDLLSLVFQPKFRIKDRKLVGVEALLRWRDAEFGDISPNRFVEIAEDSGLILDMSGWVVRAVCRQLRKWLDRGIVLPVAINCSGKELLHGDPAKVVEAEARAANVPPSLIEIELTESLLIKDSATVQSALKRLRQLGCRIALDDFGTGYSSLAYITRFPPDRIKIDKAFVRDIENSAGDAAVASAILSLAHSLNLVVTAEGVERQGQLDWLLARGCHEVQGFLLAKPLSVADLEARFFSTANEAAPEPQQLLTRA</sequence>
<dbReference type="InterPro" id="IPR001789">
    <property type="entry name" value="Sig_transdc_resp-reg_receiver"/>
</dbReference>
<dbReference type="InterPro" id="IPR029787">
    <property type="entry name" value="Nucleotide_cyclase"/>
</dbReference>
<dbReference type="CDD" id="cd01948">
    <property type="entry name" value="EAL"/>
    <property type="match status" value="1"/>
</dbReference>
<feature type="modified residue" description="4-aspartylphosphate" evidence="1">
    <location>
        <position position="59"/>
    </location>
</feature>
<dbReference type="SUPFAM" id="SSF55073">
    <property type="entry name" value="Nucleotide cyclase"/>
    <property type="match status" value="1"/>
</dbReference>
<dbReference type="NCBIfam" id="TIGR00254">
    <property type="entry name" value="GGDEF"/>
    <property type="match status" value="1"/>
</dbReference>
<name>A0ABV8SX80_9GAMM</name>
<feature type="domain" description="Response regulatory" evidence="2">
    <location>
        <begin position="10"/>
        <end position="126"/>
    </location>
</feature>
<dbReference type="RefSeq" id="WP_380601166.1">
    <property type="nucleotide sequence ID" value="NZ_JBHSDU010000014.1"/>
</dbReference>
<dbReference type="Pfam" id="PF00563">
    <property type="entry name" value="EAL"/>
    <property type="match status" value="1"/>
</dbReference>
<accession>A0ABV8SX80</accession>
<evidence type="ECO:0000313" key="6">
    <source>
        <dbReference type="Proteomes" id="UP001595904"/>
    </source>
</evidence>
<evidence type="ECO:0000256" key="1">
    <source>
        <dbReference type="PROSITE-ProRule" id="PRU00169"/>
    </source>
</evidence>
<evidence type="ECO:0000259" key="4">
    <source>
        <dbReference type="PROSITE" id="PS50887"/>
    </source>
</evidence>
<evidence type="ECO:0000313" key="5">
    <source>
        <dbReference type="EMBL" id="MFC4312082.1"/>
    </source>
</evidence>
<dbReference type="PROSITE" id="PS50883">
    <property type="entry name" value="EAL"/>
    <property type="match status" value="1"/>
</dbReference>
<dbReference type="InterPro" id="IPR011006">
    <property type="entry name" value="CheY-like_superfamily"/>
</dbReference>
<dbReference type="InterPro" id="IPR035919">
    <property type="entry name" value="EAL_sf"/>
</dbReference>
<dbReference type="SUPFAM" id="SSF52172">
    <property type="entry name" value="CheY-like"/>
    <property type="match status" value="1"/>
</dbReference>
<dbReference type="PANTHER" id="PTHR44757:SF2">
    <property type="entry name" value="BIOFILM ARCHITECTURE MAINTENANCE PROTEIN MBAA"/>
    <property type="match status" value="1"/>
</dbReference>
<dbReference type="CDD" id="cd01949">
    <property type="entry name" value="GGDEF"/>
    <property type="match status" value="1"/>
</dbReference>